<reference evidence="3 4" key="1">
    <citation type="submission" date="2023-10" db="EMBL/GenBank/DDBJ databases">
        <title>Paenibacillus strain PFR10 Genome sequencing and assembly.</title>
        <authorList>
            <person name="Kim I."/>
        </authorList>
    </citation>
    <scope>NUCLEOTIDE SEQUENCE [LARGE SCALE GENOMIC DNA]</scope>
    <source>
        <strain evidence="3 4">PFR10</strain>
    </source>
</reference>
<keyword evidence="4" id="KW-1185">Reference proteome</keyword>
<proteinExistence type="predicted"/>
<dbReference type="InterPro" id="IPR008972">
    <property type="entry name" value="Cupredoxin"/>
</dbReference>
<evidence type="ECO:0000259" key="2">
    <source>
        <dbReference type="Pfam" id="PF13473"/>
    </source>
</evidence>
<accession>A0ABU3RNT0</accession>
<comment type="caution">
    <text evidence="3">The sequence shown here is derived from an EMBL/GenBank/DDBJ whole genome shotgun (WGS) entry which is preliminary data.</text>
</comment>
<organism evidence="3 4">
    <name type="scientific">Paenibacillus violae</name>
    <dbReference type="NCBI Taxonomy" id="3077234"/>
    <lineage>
        <taxon>Bacteria</taxon>
        <taxon>Bacillati</taxon>
        <taxon>Bacillota</taxon>
        <taxon>Bacilli</taxon>
        <taxon>Bacillales</taxon>
        <taxon>Paenibacillaceae</taxon>
        <taxon>Paenibacillus</taxon>
    </lineage>
</organism>
<sequence length="133" mass="15051">MKSRLTKFSRLGLISGVLMISLFIFALFYFQQSESSAEEPTVTQQDGFQVVTINVKDDGFYPANIEVQAGVPIKLNFKKQSRLTCIKSVASPELGMDVYLEKGDNFFTLKDLKPGTYKFHCGMYMYYGTITVK</sequence>
<protein>
    <submittedName>
        <fullName evidence="3">Cupredoxin domain-containing protein</fullName>
    </submittedName>
</protein>
<feature type="domain" description="EfeO-type cupredoxin-like" evidence="2">
    <location>
        <begin position="22"/>
        <end position="132"/>
    </location>
</feature>
<name>A0ABU3RNT0_9BACL</name>
<dbReference type="SUPFAM" id="SSF49503">
    <property type="entry name" value="Cupredoxins"/>
    <property type="match status" value="1"/>
</dbReference>
<evidence type="ECO:0000256" key="1">
    <source>
        <dbReference type="SAM" id="Phobius"/>
    </source>
</evidence>
<keyword evidence="1" id="KW-0472">Membrane</keyword>
<dbReference type="Gene3D" id="2.60.40.420">
    <property type="entry name" value="Cupredoxins - blue copper proteins"/>
    <property type="match status" value="1"/>
</dbReference>
<dbReference type="InterPro" id="IPR028096">
    <property type="entry name" value="EfeO_Cupredoxin"/>
</dbReference>
<dbReference type="Proteomes" id="UP001260980">
    <property type="component" value="Unassembled WGS sequence"/>
</dbReference>
<dbReference type="Pfam" id="PF13473">
    <property type="entry name" value="Cupredoxin_1"/>
    <property type="match status" value="1"/>
</dbReference>
<keyword evidence="1" id="KW-1133">Transmembrane helix</keyword>
<dbReference type="RefSeq" id="WP_315955818.1">
    <property type="nucleotide sequence ID" value="NZ_JAWCUD010000017.1"/>
</dbReference>
<evidence type="ECO:0000313" key="4">
    <source>
        <dbReference type="Proteomes" id="UP001260980"/>
    </source>
</evidence>
<gene>
    <name evidence="3" type="ORF">RQP52_33255</name>
</gene>
<evidence type="ECO:0000313" key="3">
    <source>
        <dbReference type="EMBL" id="MDU0205950.1"/>
    </source>
</evidence>
<feature type="transmembrane region" description="Helical" evidence="1">
    <location>
        <begin position="12"/>
        <end position="30"/>
    </location>
</feature>
<dbReference type="EMBL" id="JAWCUD010000017">
    <property type="protein sequence ID" value="MDU0205950.1"/>
    <property type="molecule type" value="Genomic_DNA"/>
</dbReference>
<keyword evidence="1" id="KW-0812">Transmembrane</keyword>